<comment type="caution">
    <text evidence="14">The sequence shown here is derived from an EMBL/GenBank/DDBJ whole genome shotgun (WGS) entry which is preliminary data.</text>
</comment>
<feature type="region of interest" description="Disordered" evidence="12">
    <location>
        <begin position="113"/>
        <end position="161"/>
    </location>
</feature>
<keyword evidence="4 11" id="KW-0863">Zinc-finger</keyword>
<dbReference type="AlphaFoldDB" id="A0A9P0QSA0"/>
<comment type="similarity">
    <text evidence="9">Belongs to the pacC/RIM101 family.</text>
</comment>
<evidence type="ECO:0000256" key="3">
    <source>
        <dbReference type="ARBA" id="ARBA00022737"/>
    </source>
</evidence>
<evidence type="ECO:0000256" key="10">
    <source>
        <dbReference type="ARBA" id="ARBA00039490"/>
    </source>
</evidence>
<dbReference type="EMBL" id="CAKXYY010000012">
    <property type="protein sequence ID" value="CAH2353670.1"/>
    <property type="molecule type" value="Genomic_DNA"/>
</dbReference>
<sequence length="636" mass="70063">MSNGTPGGNLENGDDDQLYDILNLSPPMSIKQIGGGISSGFNSPEEYKNVNFGFQQYDQGQQHHQKLNDNQSLHQQMNQGLQDLQLGQQVQDQGSGNYQMGQTSSFQQNQNYDTVPTFNIDSNQGIFDDSPNTQTSATSLPPQIQVNNSSLGSNGSGLTLNTNNLQQLNTQQHDSSQLLQPNISHHRGSSYTSQTNSVYSDVSSNAASPYMDAMSHFSDAGGNPPNTGTYFNSFDQEIALGGSISSTNLQQYGQNSYQSYQQQGQVQSPIPFRIPQQVDQQQLDYPQSQKLEQPQPQQEFTQQWNAGNNSDMLTENNLSKFQTFGPKSEEVIINIDAAPEVAAANRTPSLFSNSSHNSSTHNSPGGGLKKEHHSGTNLLPGGSPGGFSDYSDSLRPEEYQMMKRGRRRAHSVRSGASSGRSRSRSSYLSEDDRSDLEDASDMDEDRDDYDEHETGGRGGKDRVSSREKMLELASPNQPSKRTQKHPSVYACHLCEKRFTRPYNLKSHLRTHTDERPFICSVCGKAFARQHDRKRHEDLHTGEKKFQCKGLLKNGEPYGCGRKFARADALRRHFQTEAGKECIRLLVEEDEKERLKYGDSGSGGMGGSGDGSGYLSPTSAMLSGANIPSVAISPPPE</sequence>
<proteinExistence type="inferred from homology"/>
<feature type="compositionally biased region" description="Polar residues" evidence="12">
    <location>
        <begin position="113"/>
        <end position="146"/>
    </location>
</feature>
<feature type="compositionally biased region" description="Low complexity" evidence="12">
    <location>
        <begin position="412"/>
        <end position="428"/>
    </location>
</feature>
<feature type="compositionally biased region" description="Basic and acidic residues" evidence="12">
    <location>
        <begin position="392"/>
        <end position="401"/>
    </location>
</feature>
<evidence type="ECO:0000256" key="1">
    <source>
        <dbReference type="ARBA" id="ARBA00004123"/>
    </source>
</evidence>
<feature type="domain" description="C2H2-type" evidence="13">
    <location>
        <begin position="545"/>
        <end position="581"/>
    </location>
</feature>
<evidence type="ECO:0000256" key="11">
    <source>
        <dbReference type="PROSITE-ProRule" id="PRU00042"/>
    </source>
</evidence>
<evidence type="ECO:0000256" key="5">
    <source>
        <dbReference type="ARBA" id="ARBA00022833"/>
    </source>
</evidence>
<evidence type="ECO:0000259" key="13">
    <source>
        <dbReference type="PROSITE" id="PS50157"/>
    </source>
</evidence>
<feature type="domain" description="C2H2-type" evidence="13">
    <location>
        <begin position="489"/>
        <end position="516"/>
    </location>
</feature>
<evidence type="ECO:0000256" key="4">
    <source>
        <dbReference type="ARBA" id="ARBA00022771"/>
    </source>
</evidence>
<evidence type="ECO:0000256" key="6">
    <source>
        <dbReference type="ARBA" id="ARBA00023015"/>
    </source>
</evidence>
<keyword evidence="6" id="KW-0805">Transcription regulation</keyword>
<dbReference type="PROSITE" id="PS50157">
    <property type="entry name" value="ZINC_FINGER_C2H2_2"/>
    <property type="match status" value="3"/>
</dbReference>
<comment type="subcellular location">
    <subcellularLocation>
        <location evidence="1">Nucleus</location>
    </subcellularLocation>
</comment>
<feature type="compositionally biased region" description="Acidic residues" evidence="12">
    <location>
        <begin position="432"/>
        <end position="451"/>
    </location>
</feature>
<keyword evidence="8" id="KW-0539">Nucleus</keyword>
<evidence type="ECO:0000256" key="7">
    <source>
        <dbReference type="ARBA" id="ARBA00023163"/>
    </source>
</evidence>
<dbReference type="GO" id="GO:0071248">
    <property type="term" value="P:cellular response to metal ion"/>
    <property type="evidence" value="ECO:0007669"/>
    <property type="project" value="UniProtKB-ARBA"/>
</dbReference>
<evidence type="ECO:0000256" key="12">
    <source>
        <dbReference type="SAM" id="MobiDB-lite"/>
    </source>
</evidence>
<accession>A0A9P0QSA0</accession>
<feature type="compositionally biased region" description="Low complexity" evidence="12">
    <location>
        <begin position="147"/>
        <end position="161"/>
    </location>
</feature>
<name>A0A9P0QSA0_9ASCO</name>
<dbReference type="InterPro" id="IPR013087">
    <property type="entry name" value="Znf_C2H2_type"/>
</dbReference>
<evidence type="ECO:0000313" key="15">
    <source>
        <dbReference type="Proteomes" id="UP000837801"/>
    </source>
</evidence>
<evidence type="ECO:0000256" key="2">
    <source>
        <dbReference type="ARBA" id="ARBA00022723"/>
    </source>
</evidence>
<dbReference type="GO" id="GO:0000981">
    <property type="term" value="F:DNA-binding transcription factor activity, RNA polymerase II-specific"/>
    <property type="evidence" value="ECO:0007669"/>
    <property type="project" value="TreeGrafter"/>
</dbReference>
<evidence type="ECO:0000256" key="9">
    <source>
        <dbReference type="ARBA" id="ARBA00038089"/>
    </source>
</evidence>
<dbReference type="FunFam" id="3.30.160.60:FF:000181">
    <property type="entry name" value="C2H2 type zinc finger protein"/>
    <property type="match status" value="1"/>
</dbReference>
<dbReference type="OrthoDB" id="8117402at2759"/>
<dbReference type="PROSITE" id="PS00028">
    <property type="entry name" value="ZINC_FINGER_C2H2_1"/>
    <property type="match status" value="2"/>
</dbReference>
<keyword evidence="2" id="KW-0479">Metal-binding</keyword>
<dbReference type="FunFam" id="3.30.160.60:FF:000100">
    <property type="entry name" value="Zinc finger 45-like"/>
    <property type="match status" value="1"/>
</dbReference>
<keyword evidence="5" id="KW-0862">Zinc</keyword>
<organism evidence="14 15">
    <name type="scientific">[Candida] railenensis</name>
    <dbReference type="NCBI Taxonomy" id="45579"/>
    <lineage>
        <taxon>Eukaryota</taxon>
        <taxon>Fungi</taxon>
        <taxon>Dikarya</taxon>
        <taxon>Ascomycota</taxon>
        <taxon>Saccharomycotina</taxon>
        <taxon>Pichiomycetes</taxon>
        <taxon>Debaryomycetaceae</taxon>
        <taxon>Kurtzmaniella</taxon>
    </lineage>
</organism>
<gene>
    <name evidence="14" type="ORF">CLIB1423_12S00342</name>
</gene>
<dbReference type="GO" id="GO:0000978">
    <property type="term" value="F:RNA polymerase II cis-regulatory region sequence-specific DNA binding"/>
    <property type="evidence" value="ECO:0007669"/>
    <property type="project" value="TreeGrafter"/>
</dbReference>
<feature type="domain" description="C2H2-type" evidence="13">
    <location>
        <begin position="517"/>
        <end position="544"/>
    </location>
</feature>
<feature type="compositionally biased region" description="Gly residues" evidence="12">
    <location>
        <begin position="599"/>
        <end position="611"/>
    </location>
</feature>
<dbReference type="Proteomes" id="UP000837801">
    <property type="component" value="Unassembled WGS sequence"/>
</dbReference>
<reference evidence="14" key="1">
    <citation type="submission" date="2022-03" db="EMBL/GenBank/DDBJ databases">
        <authorList>
            <person name="Legras J.-L."/>
            <person name="Devillers H."/>
            <person name="Grondin C."/>
        </authorList>
    </citation>
    <scope>NUCLEOTIDE SEQUENCE</scope>
    <source>
        <strain evidence="14">CLIB 1423</strain>
    </source>
</reference>
<feature type="compositionally biased region" description="Low complexity" evidence="12">
    <location>
        <begin position="352"/>
        <end position="363"/>
    </location>
</feature>
<dbReference type="InterPro" id="IPR036236">
    <property type="entry name" value="Znf_C2H2_sf"/>
</dbReference>
<protein>
    <recommendedName>
        <fullName evidence="10">pH-response transcription factor pacC/RIM101</fullName>
    </recommendedName>
</protein>
<dbReference type="SUPFAM" id="SSF57667">
    <property type="entry name" value="beta-beta-alpha zinc fingers"/>
    <property type="match status" value="1"/>
</dbReference>
<keyword evidence="15" id="KW-1185">Reference proteome</keyword>
<evidence type="ECO:0000256" key="8">
    <source>
        <dbReference type="ARBA" id="ARBA00023242"/>
    </source>
</evidence>
<feature type="region of interest" description="Disordered" evidence="12">
    <location>
        <begin position="595"/>
        <end position="636"/>
    </location>
</feature>
<dbReference type="GO" id="GO:0005634">
    <property type="term" value="C:nucleus"/>
    <property type="evidence" value="ECO:0007669"/>
    <property type="project" value="UniProtKB-SubCell"/>
</dbReference>
<keyword evidence="3" id="KW-0677">Repeat</keyword>
<dbReference type="Pfam" id="PF00096">
    <property type="entry name" value="zf-C2H2"/>
    <property type="match status" value="2"/>
</dbReference>
<dbReference type="Gene3D" id="3.30.160.60">
    <property type="entry name" value="Classic Zinc Finger"/>
    <property type="match status" value="3"/>
</dbReference>
<dbReference type="GO" id="GO:0071468">
    <property type="term" value="P:cellular response to acidic pH"/>
    <property type="evidence" value="ECO:0007669"/>
    <property type="project" value="UniProtKB-ARBA"/>
</dbReference>
<dbReference type="PANTHER" id="PTHR24388:SF54">
    <property type="entry name" value="PROTEIN ESCARGOT"/>
    <property type="match status" value="1"/>
</dbReference>
<keyword evidence="7" id="KW-0804">Transcription</keyword>
<feature type="region of interest" description="Disordered" evidence="12">
    <location>
        <begin position="348"/>
        <end position="484"/>
    </location>
</feature>
<dbReference type="PANTHER" id="PTHR24388">
    <property type="entry name" value="ZINC FINGER PROTEIN"/>
    <property type="match status" value="1"/>
</dbReference>
<dbReference type="SMART" id="SM00355">
    <property type="entry name" value="ZnF_C2H2"/>
    <property type="match status" value="2"/>
</dbReference>
<dbReference type="GO" id="GO:0008270">
    <property type="term" value="F:zinc ion binding"/>
    <property type="evidence" value="ECO:0007669"/>
    <property type="project" value="UniProtKB-KW"/>
</dbReference>
<evidence type="ECO:0000313" key="14">
    <source>
        <dbReference type="EMBL" id="CAH2353670.1"/>
    </source>
</evidence>
<feature type="compositionally biased region" description="Basic and acidic residues" evidence="12">
    <location>
        <begin position="452"/>
        <end position="470"/>
    </location>
</feature>
<dbReference type="InterPro" id="IPR050527">
    <property type="entry name" value="Snail/Krueppel_Znf"/>
</dbReference>